<dbReference type="AlphaFoldDB" id="A0AA43XIN5"/>
<evidence type="ECO:0000256" key="1">
    <source>
        <dbReference type="SAM" id="Phobius"/>
    </source>
</evidence>
<feature type="transmembrane region" description="Helical" evidence="1">
    <location>
        <begin position="37"/>
        <end position="68"/>
    </location>
</feature>
<dbReference type="Proteomes" id="UP000449710">
    <property type="component" value="Unassembled WGS sequence"/>
</dbReference>
<evidence type="ECO:0000313" key="2">
    <source>
        <dbReference type="EMBL" id="NBG87503.1"/>
    </source>
</evidence>
<feature type="transmembrane region" description="Helical" evidence="1">
    <location>
        <begin position="6"/>
        <end position="25"/>
    </location>
</feature>
<keyword evidence="1" id="KW-0472">Membrane</keyword>
<dbReference type="InterPro" id="IPR007563">
    <property type="entry name" value="DUF554"/>
</dbReference>
<dbReference type="PANTHER" id="PTHR36111:SF2">
    <property type="entry name" value="INNER MEMBRANE PROTEIN"/>
    <property type="match status" value="1"/>
</dbReference>
<keyword evidence="1" id="KW-0812">Transmembrane</keyword>
<protein>
    <submittedName>
        <fullName evidence="2">DUF554 domain-containing protein</fullName>
    </submittedName>
</protein>
<comment type="caution">
    <text evidence="2">The sequence shown here is derived from an EMBL/GenBank/DDBJ whole genome shotgun (WGS) entry which is preliminary data.</text>
</comment>
<dbReference type="Pfam" id="PF04474">
    <property type="entry name" value="DUF554"/>
    <property type="match status" value="1"/>
</dbReference>
<dbReference type="RefSeq" id="WP_160718971.1">
    <property type="nucleotide sequence ID" value="NZ_SUMG01000002.1"/>
</dbReference>
<feature type="transmembrane region" description="Helical" evidence="1">
    <location>
        <begin position="138"/>
        <end position="160"/>
    </location>
</feature>
<evidence type="ECO:0000313" key="3">
    <source>
        <dbReference type="Proteomes" id="UP000449710"/>
    </source>
</evidence>
<keyword evidence="3" id="KW-1185">Reference proteome</keyword>
<keyword evidence="1" id="KW-1133">Transmembrane helix</keyword>
<sequence length="226" mass="23274">MLGTIVNALAIVIGGVLGVLLKKSIGEGYKDTIMKAIGLGVLIIGFKEALATGNVLLLMIAVIIGSLVGEALELEKRLQGLGDFIQRRMGSSESTFTKGFVTASVVYCVGALAIIGSLQSGLMGDHTTLFTKSILDGISSIIFASTLGIGVAFSAVPVFLYQGAITLLAGVVEPLMTDAVVQEISAIGGLLIIGIGFNILEIKKFPVANMLPAIIVPVIAGVLGFL</sequence>
<gene>
    <name evidence="2" type="ORF">ISALK_03230</name>
</gene>
<reference evidence="2 3" key="1">
    <citation type="submission" date="2019-04" db="EMBL/GenBank/DDBJ databases">
        <title>Isachenkonia alkalipeptolytica gen. nov. sp. nov. a new anaerobic, alkiliphilic organothrophic bacterium capable to reduce synthesized ferrihydrite isolated from a soda lake.</title>
        <authorList>
            <person name="Toshchakov S.V."/>
            <person name="Zavarzina D.G."/>
            <person name="Zhilina T.N."/>
            <person name="Kostrikina N.A."/>
            <person name="Kublanov I.V."/>
        </authorList>
    </citation>
    <scope>NUCLEOTIDE SEQUENCE [LARGE SCALE GENOMIC DNA]</scope>
    <source>
        <strain evidence="2 3">Z-1701</strain>
    </source>
</reference>
<organism evidence="2 3">
    <name type="scientific">Isachenkonia alkalipeptolytica</name>
    <dbReference type="NCBI Taxonomy" id="2565777"/>
    <lineage>
        <taxon>Bacteria</taxon>
        <taxon>Bacillati</taxon>
        <taxon>Bacillota</taxon>
        <taxon>Clostridia</taxon>
        <taxon>Eubacteriales</taxon>
        <taxon>Clostridiaceae</taxon>
        <taxon>Isachenkonia</taxon>
    </lineage>
</organism>
<name>A0AA43XIN5_9CLOT</name>
<proteinExistence type="predicted"/>
<accession>A0AA43XIN5</accession>
<dbReference type="EMBL" id="SUMG01000002">
    <property type="protein sequence ID" value="NBG87503.1"/>
    <property type="molecule type" value="Genomic_DNA"/>
</dbReference>
<dbReference type="PANTHER" id="PTHR36111">
    <property type="entry name" value="INNER MEMBRANE PROTEIN-RELATED"/>
    <property type="match status" value="1"/>
</dbReference>
<feature type="transmembrane region" description="Helical" evidence="1">
    <location>
        <begin position="99"/>
        <end position="118"/>
    </location>
</feature>
<feature type="transmembrane region" description="Helical" evidence="1">
    <location>
        <begin position="207"/>
        <end position="225"/>
    </location>
</feature>
<feature type="transmembrane region" description="Helical" evidence="1">
    <location>
        <begin position="180"/>
        <end position="200"/>
    </location>
</feature>